<keyword evidence="2" id="KW-1185">Reference proteome</keyword>
<organism evidence="1 2">
    <name type="scientific">Phytophthora infestans</name>
    <name type="common">Potato late blight agent</name>
    <name type="synonym">Botrytis infestans</name>
    <dbReference type="NCBI Taxonomy" id="4787"/>
    <lineage>
        <taxon>Eukaryota</taxon>
        <taxon>Sar</taxon>
        <taxon>Stramenopiles</taxon>
        <taxon>Oomycota</taxon>
        <taxon>Peronosporomycetes</taxon>
        <taxon>Peronosporales</taxon>
        <taxon>Peronosporaceae</taxon>
        <taxon>Phytophthora</taxon>
    </lineage>
</organism>
<gene>
    <name evidence="1" type="ORF">GN244_ATG18208</name>
</gene>
<protein>
    <submittedName>
        <fullName evidence="1">Uncharacterized protein</fullName>
    </submittedName>
</protein>
<reference evidence="1" key="1">
    <citation type="submission" date="2020-04" db="EMBL/GenBank/DDBJ databases">
        <title>Hybrid Assembly of Korean Phytophthora infestans isolates.</title>
        <authorList>
            <person name="Prokchorchik M."/>
            <person name="Lee Y."/>
            <person name="Seo J."/>
            <person name="Cho J.-H."/>
            <person name="Park Y.-E."/>
            <person name="Jang D.-C."/>
            <person name="Im J.-S."/>
            <person name="Choi J.-G."/>
            <person name="Park H.-J."/>
            <person name="Lee G.-B."/>
            <person name="Lee Y.-G."/>
            <person name="Hong S.-Y."/>
            <person name="Cho K."/>
            <person name="Sohn K.H."/>
        </authorList>
    </citation>
    <scope>NUCLEOTIDE SEQUENCE</scope>
    <source>
        <strain evidence="1">KR_1_A1</strain>
    </source>
</reference>
<proteinExistence type="predicted"/>
<evidence type="ECO:0000313" key="1">
    <source>
        <dbReference type="EMBL" id="KAF4030040.1"/>
    </source>
</evidence>
<comment type="caution">
    <text evidence="1">The sequence shown here is derived from an EMBL/GenBank/DDBJ whole genome shotgun (WGS) entry which is preliminary data.</text>
</comment>
<evidence type="ECO:0000313" key="2">
    <source>
        <dbReference type="Proteomes" id="UP000602510"/>
    </source>
</evidence>
<name>A0A833SLR9_PHYIN</name>
<dbReference type="Proteomes" id="UP000602510">
    <property type="component" value="Unassembled WGS sequence"/>
</dbReference>
<accession>A0A833SLR9</accession>
<sequence>MTPRSRAELTGELQETLASQIPALIEYQSQEMFDKLHADCVLAFPETETATVIFCVLSAELKKNRYVGVYSRNGVRNSRKLNEMGKARMLKL</sequence>
<dbReference type="AlphaFoldDB" id="A0A833SLR9"/>
<dbReference type="EMBL" id="WSZM01000719">
    <property type="protein sequence ID" value="KAF4030040.1"/>
    <property type="molecule type" value="Genomic_DNA"/>
</dbReference>